<proteinExistence type="predicted"/>
<dbReference type="EMBL" id="CP058350">
    <property type="protein sequence ID" value="QLF70821.1"/>
    <property type="molecule type" value="Genomic_DNA"/>
</dbReference>
<evidence type="ECO:0000313" key="2">
    <source>
        <dbReference type="EMBL" id="QLF70821.1"/>
    </source>
</evidence>
<keyword evidence="3" id="KW-1185">Reference proteome</keyword>
<sequence length="51" mass="5635">MDIHSTSIRTAFYAALAMLAAFGLMFAFQGWVMHGPSILLTLMETGLSYCF</sequence>
<keyword evidence="1" id="KW-0472">Membrane</keyword>
<keyword evidence="1" id="KW-0812">Transmembrane</keyword>
<feature type="transmembrane region" description="Helical" evidence="1">
    <location>
        <begin position="12"/>
        <end position="32"/>
    </location>
</feature>
<keyword evidence="1" id="KW-1133">Transmembrane helix</keyword>
<reference evidence="2 3" key="1">
    <citation type="submission" date="2020-06" db="EMBL/GenBank/DDBJ databases">
        <title>Genome sequence of Rhizobium sp strain ADMK78.</title>
        <authorList>
            <person name="Rahi P."/>
        </authorList>
    </citation>
    <scope>NUCLEOTIDE SEQUENCE [LARGE SCALE GENOMIC DNA]</scope>
    <source>
        <strain evidence="2 3">ADMK78</strain>
    </source>
</reference>
<protein>
    <submittedName>
        <fullName evidence="2">Uncharacterized protein</fullName>
    </submittedName>
</protein>
<evidence type="ECO:0000313" key="3">
    <source>
        <dbReference type="Proteomes" id="UP000308530"/>
    </source>
</evidence>
<accession>A0ABX6QQF5</accession>
<dbReference type="RefSeq" id="WP_171033669.1">
    <property type="nucleotide sequence ID" value="NZ_CP058350.1"/>
</dbReference>
<evidence type="ECO:0000256" key="1">
    <source>
        <dbReference type="SAM" id="Phobius"/>
    </source>
</evidence>
<name>A0ABX6QQF5_9HYPH</name>
<dbReference type="Proteomes" id="UP000308530">
    <property type="component" value="Chromosome"/>
</dbReference>
<gene>
    <name evidence="2" type="ORF">FE840_015435</name>
</gene>
<organism evidence="2 3">
    <name type="scientific">Peteryoungia desertarenae</name>
    <dbReference type="NCBI Taxonomy" id="1813451"/>
    <lineage>
        <taxon>Bacteria</taxon>
        <taxon>Pseudomonadati</taxon>
        <taxon>Pseudomonadota</taxon>
        <taxon>Alphaproteobacteria</taxon>
        <taxon>Hyphomicrobiales</taxon>
        <taxon>Rhizobiaceae</taxon>
        <taxon>Peteryoungia</taxon>
    </lineage>
</organism>